<dbReference type="SUPFAM" id="SSF46785">
    <property type="entry name" value="Winged helix' DNA-binding domain"/>
    <property type="match status" value="1"/>
</dbReference>
<proteinExistence type="predicted"/>
<evidence type="ECO:0000256" key="4">
    <source>
        <dbReference type="SAM" id="MobiDB-lite"/>
    </source>
</evidence>
<dbReference type="InterPro" id="IPR036388">
    <property type="entry name" value="WH-like_DNA-bd_sf"/>
</dbReference>
<dbReference type="InterPro" id="IPR029063">
    <property type="entry name" value="SAM-dependent_MTases_sf"/>
</dbReference>
<evidence type="ECO:0000313" key="7">
    <source>
        <dbReference type="Proteomes" id="UP000037084"/>
    </source>
</evidence>
<dbReference type="GO" id="GO:0008171">
    <property type="term" value="F:O-methyltransferase activity"/>
    <property type="evidence" value="ECO:0007669"/>
    <property type="project" value="InterPro"/>
</dbReference>
<dbReference type="Gene3D" id="1.10.10.10">
    <property type="entry name" value="Winged helix-like DNA-binding domain superfamily/Winged helix DNA-binding domain"/>
    <property type="match status" value="1"/>
</dbReference>
<organism evidence="6 7">
    <name type="scientific">Streptomyces virginiae</name>
    <name type="common">Streptomyces cinnamonensis</name>
    <dbReference type="NCBI Taxonomy" id="1961"/>
    <lineage>
        <taxon>Bacteria</taxon>
        <taxon>Bacillati</taxon>
        <taxon>Actinomycetota</taxon>
        <taxon>Actinomycetes</taxon>
        <taxon>Kitasatosporales</taxon>
        <taxon>Streptomycetaceae</taxon>
        <taxon>Streptomyces</taxon>
    </lineage>
</organism>
<evidence type="ECO:0000256" key="2">
    <source>
        <dbReference type="ARBA" id="ARBA00022679"/>
    </source>
</evidence>
<accession>A0A0L8MWQ7</accession>
<evidence type="ECO:0000259" key="5">
    <source>
        <dbReference type="Pfam" id="PF00891"/>
    </source>
</evidence>
<dbReference type="PANTHER" id="PTHR43712">
    <property type="entry name" value="PUTATIVE (AFU_ORTHOLOGUE AFUA_4G14580)-RELATED"/>
    <property type="match status" value="1"/>
</dbReference>
<reference evidence="7" key="1">
    <citation type="submission" date="2015-07" db="EMBL/GenBank/DDBJ databases">
        <authorList>
            <consortium name="Consortium for Microbial Forensics and Genomics (microFORGE)"/>
            <person name="Knight B.M."/>
            <person name="Roberts D.P."/>
            <person name="Lin D."/>
            <person name="Hari K."/>
            <person name="Fletcher J."/>
            <person name="Melcher U."/>
            <person name="Blagden T."/>
            <person name="Winegar R.A."/>
        </authorList>
    </citation>
    <scope>NUCLEOTIDE SEQUENCE [LARGE SCALE GENOMIC DNA]</scope>
    <source>
        <strain evidence="7">NRRL B-1447</strain>
    </source>
</reference>
<dbReference type="GO" id="GO:0046983">
    <property type="term" value="F:protein dimerization activity"/>
    <property type="evidence" value="ECO:0007669"/>
    <property type="project" value="InterPro"/>
</dbReference>
<keyword evidence="2 6" id="KW-0808">Transferase</keyword>
<dbReference type="PANTHER" id="PTHR43712:SF2">
    <property type="entry name" value="O-METHYLTRANSFERASE CICE"/>
    <property type="match status" value="1"/>
</dbReference>
<dbReference type="InterPro" id="IPR036390">
    <property type="entry name" value="WH_DNA-bd_sf"/>
</dbReference>
<evidence type="ECO:0000313" key="6">
    <source>
        <dbReference type="EMBL" id="KOG54856.1"/>
    </source>
</evidence>
<dbReference type="InterPro" id="IPR001077">
    <property type="entry name" value="COMT_C"/>
</dbReference>
<dbReference type="RefSeq" id="WP_053170533.1">
    <property type="nucleotide sequence ID" value="NZ_LGUV01000122.1"/>
</dbReference>
<keyword evidence="1 6" id="KW-0489">Methyltransferase</keyword>
<comment type="caution">
    <text evidence="6">The sequence shown here is derived from an EMBL/GenBank/DDBJ whole genome shotgun (WGS) entry which is preliminary data.</text>
</comment>
<feature type="domain" description="O-methyltransferase C-terminal" evidence="5">
    <location>
        <begin position="369"/>
        <end position="579"/>
    </location>
</feature>
<dbReference type="Gene3D" id="3.40.50.150">
    <property type="entry name" value="Vaccinia Virus protein VP39"/>
    <property type="match status" value="1"/>
</dbReference>
<dbReference type="GO" id="GO:0032259">
    <property type="term" value="P:methylation"/>
    <property type="evidence" value="ECO:0007669"/>
    <property type="project" value="UniProtKB-KW"/>
</dbReference>
<feature type="compositionally biased region" description="Low complexity" evidence="4">
    <location>
        <begin position="303"/>
        <end position="317"/>
    </location>
</feature>
<feature type="region of interest" description="Disordered" evidence="4">
    <location>
        <begin position="303"/>
        <end position="335"/>
    </location>
</feature>
<dbReference type="SUPFAM" id="SSF53335">
    <property type="entry name" value="S-adenosyl-L-methionine-dependent methyltransferases"/>
    <property type="match status" value="1"/>
</dbReference>
<dbReference type="PROSITE" id="PS51683">
    <property type="entry name" value="SAM_OMT_II"/>
    <property type="match status" value="1"/>
</dbReference>
<dbReference type="Gene3D" id="1.10.287.1350">
    <property type="match status" value="1"/>
</dbReference>
<dbReference type="PATRIC" id="fig|1961.12.peg.3003"/>
<protein>
    <submittedName>
        <fullName evidence="6">Methyltransferase</fullName>
    </submittedName>
</protein>
<evidence type="ECO:0000256" key="1">
    <source>
        <dbReference type="ARBA" id="ARBA00022603"/>
    </source>
</evidence>
<dbReference type="Proteomes" id="UP000037084">
    <property type="component" value="Unassembled WGS sequence"/>
</dbReference>
<dbReference type="Pfam" id="PF00891">
    <property type="entry name" value="Methyltransf_2"/>
    <property type="match status" value="1"/>
</dbReference>
<keyword evidence="3" id="KW-0949">S-adenosyl-L-methionine</keyword>
<dbReference type="AlphaFoldDB" id="A0A0L8MWQ7"/>
<feature type="compositionally biased region" description="Basic and acidic residues" evidence="4">
    <location>
        <begin position="319"/>
        <end position="335"/>
    </location>
</feature>
<dbReference type="EMBL" id="LGUV01000122">
    <property type="protein sequence ID" value="KOG54856.1"/>
    <property type="molecule type" value="Genomic_DNA"/>
</dbReference>
<sequence>MTTTLPDKTLLLDDTASLRAAARFVREHDSAALLPLLLPGLGGPDLEALAGHCRFAHAGLLVFPPDADGLRAQLAACGLAVDTPAHPSVVVRERLARRHRRDPAELDVQILRPQVLGCGGERRAVEVFALTVPPHSGLEPIAAYERTRQHEAHLAFEIDRPEASALRGLCAILVRHGARPDGGGYNPHEDGTVLYFTLPADAACDYRRLELYARGDHQDTLAAHLDHDSRRDARQPAETLLHLLTGAWTTQALTTFARLGLPDVMDTRTACCTEDLARLTGAHPRSLAVLLRYLAMVGAVTPAPAPARTPARTPSPAHDTADAPEQAREQAPEQEGFRLTELGALLRADTPGSMRPLALMYGGPFYRSFSGLDHAVRTGQPAFDLIFGENHFDHFARDPELASLFDRSMAASSRMFQPLPAHPVIAAAAQAPAPATVVDIAGGNGELLGLLLTAHPRLRGVLLERPHAVGAARRRLAAAGCGERCDYRAGDFADVPSGGDVYVLSRVLHDWDDDRCREILRHCARAMPAHADLLVVERLLPVDGSPSLATAWDLHMLCNVGGRERRADHYARLFADAGLQLVGHSPLPLDAHVLHARRAPAPDPVTRRS</sequence>
<dbReference type="InterPro" id="IPR016461">
    <property type="entry name" value="COMT-like"/>
</dbReference>
<name>A0A0L8MWQ7_STRVG</name>
<gene>
    <name evidence="6" type="ORF">ADK75_13020</name>
</gene>
<evidence type="ECO:0000256" key="3">
    <source>
        <dbReference type="ARBA" id="ARBA00022691"/>
    </source>
</evidence>
<dbReference type="OrthoDB" id="4145676at2"/>